<feature type="domain" description="HTH arsR-type" evidence="4">
    <location>
        <begin position="257"/>
        <end position="328"/>
    </location>
</feature>
<dbReference type="Gene3D" id="1.10.10.10">
    <property type="entry name" value="Winged helix-like DNA-binding domain superfamily/Winged helix DNA-binding domain"/>
    <property type="match status" value="1"/>
</dbReference>
<dbReference type="CDD" id="cd00090">
    <property type="entry name" value="HTH_ARSR"/>
    <property type="match status" value="1"/>
</dbReference>
<dbReference type="InterPro" id="IPR011991">
    <property type="entry name" value="ArsR-like_HTH"/>
</dbReference>
<dbReference type="Pfam" id="PF12840">
    <property type="entry name" value="HTH_20"/>
    <property type="match status" value="1"/>
</dbReference>
<dbReference type="PANTHER" id="PTHR43132">
    <property type="entry name" value="ARSENICAL RESISTANCE OPERON REPRESSOR ARSR-RELATED"/>
    <property type="match status" value="1"/>
</dbReference>
<dbReference type="OrthoDB" id="3460651at2"/>
<comment type="caution">
    <text evidence="5">The sequence shown here is derived from an EMBL/GenBank/DDBJ whole genome shotgun (WGS) entry which is preliminary data.</text>
</comment>
<dbReference type="GO" id="GO:0003700">
    <property type="term" value="F:DNA-binding transcription factor activity"/>
    <property type="evidence" value="ECO:0007669"/>
    <property type="project" value="InterPro"/>
</dbReference>
<protein>
    <submittedName>
        <fullName evidence="5">Helix-turn-helix protein</fullName>
    </submittedName>
</protein>
<dbReference type="InterPro" id="IPR045981">
    <property type="entry name" value="DUF5937"/>
</dbReference>
<dbReference type="InterPro" id="IPR051011">
    <property type="entry name" value="Metal_resp_trans_reg"/>
</dbReference>
<dbReference type="SMART" id="SM00418">
    <property type="entry name" value="HTH_ARSR"/>
    <property type="match status" value="1"/>
</dbReference>
<name>A0A2P8EF53_9ACTN</name>
<dbReference type="EMBL" id="PYGE01000001">
    <property type="protein sequence ID" value="PSL08080.1"/>
    <property type="molecule type" value="Genomic_DNA"/>
</dbReference>
<reference evidence="5 6" key="1">
    <citation type="submission" date="2018-03" db="EMBL/GenBank/DDBJ databases">
        <title>Genomic Encyclopedia of Archaeal and Bacterial Type Strains, Phase II (KMG-II): from individual species to whole genera.</title>
        <authorList>
            <person name="Goeker M."/>
        </authorList>
    </citation>
    <scope>NUCLEOTIDE SEQUENCE [LARGE SCALE GENOMIC DNA]</scope>
    <source>
        <strain evidence="5 6">DSM 45211</strain>
    </source>
</reference>
<dbReference type="GO" id="GO:0003677">
    <property type="term" value="F:DNA binding"/>
    <property type="evidence" value="ECO:0007669"/>
    <property type="project" value="UniProtKB-KW"/>
</dbReference>
<dbReference type="InterPro" id="IPR036388">
    <property type="entry name" value="WH-like_DNA-bd_sf"/>
</dbReference>
<keyword evidence="3" id="KW-0804">Transcription</keyword>
<evidence type="ECO:0000256" key="2">
    <source>
        <dbReference type="ARBA" id="ARBA00023125"/>
    </source>
</evidence>
<accession>A0A2P8EF53</accession>
<dbReference type="Pfam" id="PF19361">
    <property type="entry name" value="DUF5937"/>
    <property type="match status" value="1"/>
</dbReference>
<gene>
    <name evidence="5" type="ORF">CLV30_10147</name>
</gene>
<dbReference type="Proteomes" id="UP000243528">
    <property type="component" value="Unassembled WGS sequence"/>
</dbReference>
<keyword evidence="6" id="KW-1185">Reference proteome</keyword>
<evidence type="ECO:0000313" key="6">
    <source>
        <dbReference type="Proteomes" id="UP000243528"/>
    </source>
</evidence>
<dbReference type="InterPro" id="IPR001845">
    <property type="entry name" value="HTH_ArsR_DNA-bd_dom"/>
</dbReference>
<evidence type="ECO:0000256" key="1">
    <source>
        <dbReference type="ARBA" id="ARBA00023015"/>
    </source>
</evidence>
<proteinExistence type="predicted"/>
<dbReference type="InterPro" id="IPR036390">
    <property type="entry name" value="WH_DNA-bd_sf"/>
</dbReference>
<dbReference type="PANTHER" id="PTHR43132:SF8">
    <property type="entry name" value="HTH-TYPE TRANSCRIPTIONAL REGULATOR KMTR"/>
    <property type="match status" value="1"/>
</dbReference>
<dbReference type="AlphaFoldDB" id="A0A2P8EF53"/>
<evidence type="ECO:0000259" key="4">
    <source>
        <dbReference type="SMART" id="SM00418"/>
    </source>
</evidence>
<evidence type="ECO:0000256" key="3">
    <source>
        <dbReference type="ARBA" id="ARBA00023163"/>
    </source>
</evidence>
<evidence type="ECO:0000313" key="5">
    <source>
        <dbReference type="EMBL" id="PSL08080.1"/>
    </source>
</evidence>
<dbReference type="SUPFAM" id="SSF46785">
    <property type="entry name" value="Winged helix' DNA-binding domain"/>
    <property type="match status" value="1"/>
</dbReference>
<organism evidence="5 6">
    <name type="scientific">Haloactinopolyspora alba</name>
    <dbReference type="NCBI Taxonomy" id="648780"/>
    <lineage>
        <taxon>Bacteria</taxon>
        <taxon>Bacillati</taxon>
        <taxon>Actinomycetota</taxon>
        <taxon>Actinomycetes</taxon>
        <taxon>Jiangellales</taxon>
        <taxon>Jiangellaceae</taxon>
        <taxon>Haloactinopolyspora</taxon>
    </lineage>
</organism>
<keyword evidence="1" id="KW-0805">Transcription regulation</keyword>
<sequence>MIRLHFSAEDLGRIRFAFSPVWEAVTSLRALAASPRTGLHTPWIRRVSQLLDEPDMQLLTTVVRPVGYIPDFLHPTLGDRSPSFDDGAAEVSAADPQVVAAELSHLAEHPLAQRGEGRARRVRMLRELSRSPEDALTRIVTELERYWNVAIRPFWPRIEALLQADLSYRMDQLASGGVQQLFATLHPSLTFNEDTLEIVKYYDGYAELRRRGLLLIPCVFAWPDVIVRTADPQPAVTYAPRGVGLLWEAEPSTHKSPLGDVLGRSRAAILAQLDLPMSTTQLAAQFDRSAPTINTHLKSLQAVGIVSARRDGQTVLYSRTELGDSLLAG</sequence>
<keyword evidence="2" id="KW-0238">DNA-binding</keyword>